<evidence type="ECO:0000313" key="2">
    <source>
        <dbReference type="Proteomes" id="UP001345963"/>
    </source>
</evidence>
<comment type="caution">
    <text evidence="1">The sequence shown here is derived from an EMBL/GenBank/DDBJ whole genome shotgun (WGS) entry which is preliminary data.</text>
</comment>
<organism evidence="1 2">
    <name type="scientific">Ataeniobius toweri</name>
    <dbReference type="NCBI Taxonomy" id="208326"/>
    <lineage>
        <taxon>Eukaryota</taxon>
        <taxon>Metazoa</taxon>
        <taxon>Chordata</taxon>
        <taxon>Craniata</taxon>
        <taxon>Vertebrata</taxon>
        <taxon>Euteleostomi</taxon>
        <taxon>Actinopterygii</taxon>
        <taxon>Neopterygii</taxon>
        <taxon>Teleostei</taxon>
        <taxon>Neoteleostei</taxon>
        <taxon>Acanthomorphata</taxon>
        <taxon>Ovalentaria</taxon>
        <taxon>Atherinomorphae</taxon>
        <taxon>Cyprinodontiformes</taxon>
        <taxon>Goodeidae</taxon>
        <taxon>Ataeniobius</taxon>
    </lineage>
</organism>
<name>A0ABU7BS44_9TELE</name>
<evidence type="ECO:0000313" key="1">
    <source>
        <dbReference type="EMBL" id="MED6252796.1"/>
    </source>
</evidence>
<proteinExistence type="predicted"/>
<sequence>MYKQAGPRIRTRNRGGTFPTELKVYICFELLYSSTHPEVSQTNLMGTSDIHLEENFSGLLEEMLKLFFEGLLPAVNLETQLFLLVLLLNRISSEELGGVSEEQLSGEQ</sequence>
<dbReference type="Proteomes" id="UP001345963">
    <property type="component" value="Unassembled WGS sequence"/>
</dbReference>
<dbReference type="EMBL" id="JAHUTI010062563">
    <property type="protein sequence ID" value="MED6252796.1"/>
    <property type="molecule type" value="Genomic_DNA"/>
</dbReference>
<reference evidence="1 2" key="1">
    <citation type="submission" date="2021-07" db="EMBL/GenBank/DDBJ databases">
        <authorList>
            <person name="Palmer J.M."/>
        </authorList>
    </citation>
    <scope>NUCLEOTIDE SEQUENCE [LARGE SCALE GENOMIC DNA]</scope>
    <source>
        <strain evidence="1 2">AT_MEX2019</strain>
        <tissue evidence="1">Muscle</tissue>
    </source>
</reference>
<gene>
    <name evidence="1" type="ORF">ATANTOWER_017193</name>
</gene>
<accession>A0ABU7BS44</accession>
<protein>
    <submittedName>
        <fullName evidence="1">Uncharacterized protein</fullName>
    </submittedName>
</protein>
<keyword evidence="2" id="KW-1185">Reference proteome</keyword>